<proteinExistence type="predicted"/>
<organism evidence="2">
    <name type="scientific">uncultured delta proteobacterium</name>
    <dbReference type="NCBI Taxonomy" id="34034"/>
    <lineage>
        <taxon>Bacteria</taxon>
        <taxon>Deltaproteobacteria</taxon>
        <taxon>environmental samples</taxon>
    </lineage>
</organism>
<dbReference type="AlphaFoldDB" id="H5SLN4"/>
<gene>
    <name evidence="2" type="ORF">HGMM_F46H12C19</name>
</gene>
<feature type="compositionally biased region" description="Low complexity" evidence="1">
    <location>
        <begin position="239"/>
        <end position="248"/>
    </location>
</feature>
<reference evidence="2" key="2">
    <citation type="journal article" date="2012" name="PLoS ONE">
        <title>A Deeply Branching Thermophilic Bacterium with an Ancient Acetyl-CoA Pathway Dominates a Subsurface Ecosystem.</title>
        <authorList>
            <person name="Takami H."/>
            <person name="Noguchi H."/>
            <person name="Takaki Y."/>
            <person name="Uchiyama I."/>
            <person name="Toyoda A."/>
            <person name="Nishi S."/>
            <person name="Chee G.-J."/>
            <person name="Arai W."/>
            <person name="Nunoura T."/>
            <person name="Itoh T."/>
            <person name="Hattori M."/>
            <person name="Takai K."/>
        </authorList>
    </citation>
    <scope>NUCLEOTIDE SEQUENCE</scope>
</reference>
<accession>H5SLN4</accession>
<protein>
    <submittedName>
        <fullName evidence="2">Uncharacterized protein</fullName>
    </submittedName>
</protein>
<dbReference type="EMBL" id="AP011765">
    <property type="protein sequence ID" value="BAL57070.1"/>
    <property type="molecule type" value="Genomic_DNA"/>
</dbReference>
<evidence type="ECO:0000313" key="2">
    <source>
        <dbReference type="EMBL" id="BAL57070.1"/>
    </source>
</evidence>
<sequence>MNLWIGVVAVGTTATDGREPVTVVVTGRNVNTSPRAFFASVHRAGIAIVAPDDKRWRATADHGIAHFGTVAEHSVVAEAVVRDVHASPRGLAPIQCARNAVVANGRIGTHTRAGAAAFGAIADIAVVALGVVAAARGGAAHDQVASGGWFALCVVRGVHTNSGCFVASVERACDSVVALDGGAAATPTFDAQLGTVAKHPVVAVGIGAARGVGRSVLSVSVPRIDAGDVFWNLGFGATTTGQKNNQNQNERRQERRTHGRAPPTSPKKQTMRFVCHKG</sequence>
<feature type="region of interest" description="Disordered" evidence="1">
    <location>
        <begin position="239"/>
        <end position="278"/>
    </location>
</feature>
<reference evidence="2" key="1">
    <citation type="journal article" date="2005" name="Environ. Microbiol.">
        <title>Genetic and functional properties of uncultivated thermophilic crenarchaeotes from a subsurface gold mine as revealed by analysis of genome fragments.</title>
        <authorList>
            <person name="Nunoura T."/>
            <person name="Hirayama H."/>
            <person name="Takami H."/>
            <person name="Oida H."/>
            <person name="Nishi S."/>
            <person name="Shimamura S."/>
            <person name="Suzuki Y."/>
            <person name="Inagaki F."/>
            <person name="Takai K."/>
            <person name="Nealson K.H."/>
            <person name="Horikoshi K."/>
        </authorList>
    </citation>
    <scope>NUCLEOTIDE SEQUENCE</scope>
</reference>
<evidence type="ECO:0000256" key="1">
    <source>
        <dbReference type="SAM" id="MobiDB-lite"/>
    </source>
</evidence>
<name>H5SLN4_9DELT</name>